<dbReference type="SUPFAM" id="SSF56935">
    <property type="entry name" value="Porins"/>
    <property type="match status" value="1"/>
</dbReference>
<dbReference type="Pfam" id="PF07715">
    <property type="entry name" value="Plug"/>
    <property type="match status" value="1"/>
</dbReference>
<dbReference type="InterPro" id="IPR039426">
    <property type="entry name" value="TonB-dep_rcpt-like"/>
</dbReference>
<evidence type="ECO:0000313" key="2">
    <source>
        <dbReference type="EMBL" id="SVC92624.1"/>
    </source>
</evidence>
<evidence type="ECO:0000259" key="1">
    <source>
        <dbReference type="Pfam" id="PF07715"/>
    </source>
</evidence>
<dbReference type="InterPro" id="IPR037066">
    <property type="entry name" value="Plug_dom_sf"/>
</dbReference>
<feature type="non-terminal residue" evidence="2">
    <location>
        <position position="226"/>
    </location>
</feature>
<name>A0A382R4G4_9ZZZZ</name>
<gene>
    <name evidence="2" type="ORF">METZ01_LOCUS345478</name>
</gene>
<dbReference type="EMBL" id="UINC01119070">
    <property type="protein sequence ID" value="SVC92624.1"/>
    <property type="molecule type" value="Genomic_DNA"/>
</dbReference>
<dbReference type="PROSITE" id="PS52016">
    <property type="entry name" value="TONB_DEPENDENT_REC_3"/>
    <property type="match status" value="1"/>
</dbReference>
<feature type="domain" description="TonB-dependent receptor plug" evidence="1">
    <location>
        <begin position="63"/>
        <end position="166"/>
    </location>
</feature>
<organism evidence="2">
    <name type="scientific">marine metagenome</name>
    <dbReference type="NCBI Taxonomy" id="408172"/>
    <lineage>
        <taxon>unclassified sequences</taxon>
        <taxon>metagenomes</taxon>
        <taxon>ecological metagenomes</taxon>
    </lineage>
</organism>
<accession>A0A382R4G4</accession>
<dbReference type="PANTHER" id="PTHR47234:SF3">
    <property type="entry name" value="SECRETIN_TONB SHORT N-TERMINAL DOMAIN-CONTAINING PROTEIN"/>
    <property type="match status" value="1"/>
</dbReference>
<proteinExistence type="predicted"/>
<dbReference type="PANTHER" id="PTHR47234">
    <property type="match status" value="1"/>
</dbReference>
<protein>
    <recommendedName>
        <fullName evidence="1">TonB-dependent receptor plug domain-containing protein</fullName>
    </recommendedName>
</protein>
<dbReference type="InterPro" id="IPR012910">
    <property type="entry name" value="Plug_dom"/>
</dbReference>
<reference evidence="2" key="1">
    <citation type="submission" date="2018-05" db="EMBL/GenBank/DDBJ databases">
        <authorList>
            <person name="Lanie J.A."/>
            <person name="Ng W.-L."/>
            <person name="Kazmierczak K.M."/>
            <person name="Andrzejewski T.M."/>
            <person name="Davidsen T.M."/>
            <person name="Wayne K.J."/>
            <person name="Tettelin H."/>
            <person name="Glass J.I."/>
            <person name="Rusch D."/>
            <person name="Podicherti R."/>
            <person name="Tsui H.-C.T."/>
            <person name="Winkler M.E."/>
        </authorList>
    </citation>
    <scope>NUCLEOTIDE SEQUENCE</scope>
</reference>
<sequence length="226" mass="23492">MKRAYRAKIGKVREAVKKVSLVGLGITLAAMPLLAQESDDADELEPFVIVGSNIATDIGDPQVKVDIFTESDIADSGAETLSQFIRKQPYAVGSGNSNETRSNGGNGSAGVDLRGLGGGTLVLINGRRPGIGGIDLNLVPLAAVERLEIQKDGASALYGSDAIAGVVNIVFKKGFSGTIVDLGYGNTTDTDVGQQSYSFVTGLADEKTSILIGGSYYKANALYSVD</sequence>
<dbReference type="AlphaFoldDB" id="A0A382R4G4"/>
<dbReference type="Gene3D" id="2.170.130.10">
    <property type="entry name" value="TonB-dependent receptor, plug domain"/>
    <property type="match status" value="1"/>
</dbReference>